<organism evidence="4 5">
    <name type="scientific">Fluviicola chungangensis</name>
    <dbReference type="NCBI Taxonomy" id="2597671"/>
    <lineage>
        <taxon>Bacteria</taxon>
        <taxon>Pseudomonadati</taxon>
        <taxon>Bacteroidota</taxon>
        <taxon>Flavobacteriia</taxon>
        <taxon>Flavobacteriales</taxon>
        <taxon>Crocinitomicaceae</taxon>
        <taxon>Fluviicola</taxon>
    </lineage>
</organism>
<keyword evidence="5" id="KW-1185">Reference proteome</keyword>
<evidence type="ECO:0000313" key="5">
    <source>
        <dbReference type="Proteomes" id="UP000316008"/>
    </source>
</evidence>
<feature type="domain" description="Laminin G" evidence="3">
    <location>
        <begin position="3768"/>
        <end position="3898"/>
    </location>
</feature>
<dbReference type="GO" id="GO:0005975">
    <property type="term" value="P:carbohydrate metabolic process"/>
    <property type="evidence" value="ECO:0007669"/>
    <property type="project" value="UniProtKB-ARBA"/>
</dbReference>
<name>A0A556N2Y9_9FLAO</name>
<dbReference type="SMART" id="SM00282">
    <property type="entry name" value="LamG"/>
    <property type="match status" value="1"/>
</dbReference>
<dbReference type="InterPro" id="IPR013320">
    <property type="entry name" value="ConA-like_dom_sf"/>
</dbReference>
<dbReference type="SUPFAM" id="SSF110296">
    <property type="entry name" value="Oligoxyloglucan reducing end-specific cellobiohydrolase"/>
    <property type="match status" value="1"/>
</dbReference>
<dbReference type="Pfam" id="PF13385">
    <property type="entry name" value="Laminin_G_3"/>
    <property type="match status" value="1"/>
</dbReference>
<evidence type="ECO:0000259" key="3">
    <source>
        <dbReference type="SMART" id="SM00282"/>
    </source>
</evidence>
<dbReference type="OrthoDB" id="2972467at2"/>
<dbReference type="SUPFAM" id="SSF49899">
    <property type="entry name" value="Concanavalin A-like lectins/glucanases"/>
    <property type="match status" value="1"/>
</dbReference>
<proteinExistence type="predicted"/>
<evidence type="ECO:0000256" key="1">
    <source>
        <dbReference type="SAM" id="MobiDB-lite"/>
    </source>
</evidence>
<sequence length="4315" mass="473759">MSQRILFVFLCMILTAGKLHAVVQPYSQGVLMTPTISSPPIVKNDPSSFITSYLTPTGISLTPYDLSRKAMLTFGVNHHYETYFDEATIEITLDIDLYLNGSLVTPLSGVIMEIKNQSTGTLTFGDKQILTYDGYDKIEASITEIKVNGVAQNNLPANLFLQADVFVDRIYEFASQTSIVPVFPGDALAEDLDCDEIPDQLLISWDEIEGAEEYQLEWFHINDIDIASTTDLDINFKTNSTRITTKYTYYDLSLIFDQGYICYRVRGVGRSADPLTADRLLFTNWSTPDGEMTVDDLPAYSSFYVDDELAFDIHKNWQYSSTYAEEGKRKEVISFFDGSLRNRQMVTKINSKYNHNNNAIVGETIYDYQGRPAIQVLPVPVKSPEECEIPNVQSTLRYYPDFNLNDEGTPAAYSKDDFDKDNTAPESACSTILRGMSDIDGASRYYSTANNDLAGSQAFIPDAQNFPFSQVEYTPDNTGRIRRQGGVGEEFQLGSDHETKYFYGHPLQDQLDRLFGSEVGDAAHYQKNMVVDPNGQVSVSYLDQEGRVIATSLAGEVPTTMMDLPSASGGTTALSSDLFATDENGNTTSTANKLSINGRSKLFNQVVTISSETDLTIHYGLEIDAFEDECLAENICFSCVYDLEIEVRNQCGELLSPSEYSNKKTGRFELVGSTVVFKTDCEDFEADEISFTISHDLIPVGTYQITKKLTVNEEAIQAYLDMYLNPTVNTCRTTLDEFVEIEEENSDIDDCSDDFSCDECVTNLGTLLAYIEAGGTEDEYYAELEVCKAPCKSDSYYEIMREVLKADVMPGGQYGEYTNNQGVVSPGSYQLSVFNTGNQLPIANADWKHPKYDVEASIQDFYFDEDGTTRSRIYLEDVVINGSNQITSSDPLMDDATADIGTQAFYDAATNNYYTYPQNLLKLEDFITYYGQNPYWANSLVVYHPEYPILKIYRTYYEPVNPGDAYTSESYDAKLMSVNTWEGAMTAGLINSGYTGLPVNDRFNYPLAVSMTNPWDPYGTYVDHVRLQNKVYAYMTIGSTTYSMMEIAAMMTRCQTATVGNAPEPECTLWGADIPGYTTIQNEQTRDAEWLIFRGMYIAAKQELQHERAIYLSINDANYYGYNGCIGNDNFHPFDNGFLHPYPSPPWINGEFFNTDQPCYILTMALYQNKDVRFGSAYDYVNNDPANVAYQQYLMTGKCPIASSFEQLLAQVADMDLLDSPGFAMDVLPSLSGLVMTMNNFAAPISPIPSFMWVPTTIGPYMLEIAWEEGGLPVETFSLQKATTSFDWGDIISFNNILYTSHVGSLYEFTIKALVNVGGVVEVHNLTGSTTLQVGGCSFVETCELNELGKDLELMMQVLTTANEFASTSPVSLTSAPYDDFLTTAISYTVSPTPSVPKWTHSLAIPGFEIADGSDVLKITINDFTPSTFSLAALNTVASISEVRAGYNNTFEIVCLDGSGNHLVTLQCDLIRNNVTPISMGECDLPTPIQCEGPEFANFRDLEEVLKSVLTTQDAPFNLVTTGLWTSNLNSSVPAGTTSISGTITSNLDGDQFLTFDMPNGCDLVLTYDHSQGTGFDFDAITSVDAMDLVDPVNNYNSYYDFELQVSYLDGGVTETAILTGTSCFKLMKCTDCNDYVSSDPSVTPITFGSNFPSDNGPIPTLDEEPENTEILCQDLYEDYVTAYQNFIAVQIVTPTCPNYDANYPMLTYQEFLDHNYCCLPGSNNMLNFVVAIRNFVGSGYTTCPPNTVYGEGTSCNTRYNCPDIWAQYELTVTAFNESHWAGNNHVDFGDSVMLKEDSENSELYCDCVAEYSLYLLEYITAALDEQLPAPMSSVEFCASQPIREPKSDCEARYLEYVDFMTSYNEVMSNTHGDELGIVESDTYTENNLCYCLDEYLSLLNMNLDGLIADPNFSDLGKFCSGRTVSTPCLLDTATTNFETFEFTYDDPCQEFYQSNIDINAQMAYEQHTQQLQSEFIDRYIKHCMSAVEYMNMGYEELEHHFTLYYYDQAGNLVKTVPPEGVSFIDLSVSGVKTAIANDRKFGTHKITTDHHLETTYLYNSLNQLVSQRMPDQDAMQILEPVMPNGLPVGFITTGIQMISSNQGYATGYMTVSGIPTGTRGYLFKTMNGGQNWTRVNNTLAANFKEVKMVSATQGFAIGQQGLFFVTNDGAVSWDLVSTYGLTTPITADFVAMDVKSGYLYLLTKTGDLYKYQIGAGYSTVIALQVAAPTNPSGYTVVEFKDFILPTTILANNSGIIYVATVTNGETYDAILLRNTTASYTVENVRVAHLETASFYNGTDGVVAGVDGNISKLNGPAGNYVQSLHTSDAAGTIAQLVMLDANRGVARIIENGVGIIRTTTDGGTTWEQLETGFPDANLSLNKRTSTTIEVLIQGFELVGSVTNAYSKTVLMNTANVISVLDQTPNLQQDLELKVITTYVDGSNTYYFGISSDNKLYRSNGFTTIGSTVNYVEITNAATLPVGIVPKQIVCVKNGSGISVYILSTTGTVYRTASTAVTNDAGYTTLFTGANMSTATSVRAIDQLVIGGSNYLIAYNLSDNSLYHALSSGSSFTVFTTSLSLGTSAISNLAVHGNQVTLIGTNGGIFTCGAISSTGTSLTFTARESHRLPKLTGAKLLTAEMALYGENGLVLTRAISSSATTCVVKPLGTVNQINSISEFTESSVTYYVFAGGNGYLKGFNSSSWAAQPEYYTSTGALISDHSNNIALTDIAMSGTAAYVVGEQGRVYYTPNITTDHFMPAAATITATNLRSVSINNAANRCVVAGENTYMARFVSNLGTTQNQIFGPAYRDVHFADAQTGTIIGDHYLVRSTTTSDASWKVCLPASIAPADMNNLRKVWTIKTTGANPYMLIGGVNYFAQVSDQVITVESSFSGTVTDIQFEASSPYAGYYSVGTGLHHLSVTMGTYPYSYSSLTTAFANAPLAINAIHVFDNDGIAIAAINGISYYYRPSTNAITSLYTTGGSPANTCRDIYFHDHVSGVIVGNNGALSIITASIDPLSKEIVSSTGQGGILTDPTGTANTNYDITCIAFGSRNTAVYGGSYTSGSGLITTAPAMVRYLKVESGLYSSRFFYDRLGRIVVSQNSRQLGDPSIMDDNEYSYTLYDPLGRVNEAGGKFENFTSNNFQNIFGAYVGGSFVPTVVNDQKMADWLAEDTYKRFEVTKSYYDNTNVDISMEVTELASLNTATQRKRIVHVTYSDTYSEDANEYDHATHYDYDIHGNVKTLYQDNRRIKDIVGVSQHRLKKMDYVYDLISGNVHRVDYQTGMIDQWHHAYEYDADNRIVNAYTTKSTPLTSTLSSSASLQNEPGINPQWEKEVEYNYYQHGPLARTVLGEQQVQGLDYVYTLQGWIKAVNSNTLDATRDPGEDGGFANHVVPKDAYGYSLHYFEGDYTGAGGNNAFAADQSSSDLVAGSEDLYNGNIGRMVTTITHPDTRVVLPLGNAYRYDQLNRLREATSFNNLDLGTNSWSSGGFVMYRNSFEYDANGNITYQRRQDEAGNDIDMLTYNYHKDGLNQVLSNRLYSVTEDGSISSGTYSDDIDDMLPFDASDAGINVNNNYQYDKEGRLIVDIQEELYITWRLSGKPWIIYNTTGSPTKKSVSFDYDAMGHRIAKHIYASDLGYQLIKSIYYILDAQGNVMSVYEHEISDAQETVSYNQTEKHIYGSSRLGMHSEEVPVLASQYTTYDMGDVTHRIGYRNYELTNHLGNVLSVVSDRIVLEEDPGAPAPENSVYFDGVNDYGVTSGFAAGLSTALSMECWVKTTTSGSTQILGAYYNGGAGIDKGAVLILTSAGKVSIDGRNGTGVYRSSGVSSASVNDGNWHHVAGTISGGNWKIYVDGVLENSATVTSGTFSGMNEPFYLGRSMYGSYFQGNLREMSLWNYEKTSTQVASDMSTIFTGSETGLVGYWPMTNASVPGNDVSTANHDATMSGGATPATDPVPVIFLADIRQSTDYSPFGVQLHNRDLELTPASGSITPYRYGFQNQEMDDEIKGAGNSLNYEFRMHDPRIGRFFAIDPLASKYPHNSVYAFSENVVIDHVELEGLEKAKPFNPATGKGGEADLNPPSQGTTMTGSNQGTVMLANHKKIAKSTIQPASKLPPTQPSDNLVKKPAPGLPPKQDVIPYGEPVPLPLGKAEGMKRLEGWDRLEGALMGSDGYRQKTIFYENSDGSVSDVTYPVDIDGNYAIPPVTGTPPNIGMGAIGAIGKAKGILTADELLRIENAATRINQPITVVGSRASGTAGAYSDWDYVIPGLNSRNWSKIKNSLPGSSSVLNNTPRNIDVFKGTVNTNLPHITIHPR</sequence>
<feature type="signal peptide" evidence="2">
    <location>
        <begin position="1"/>
        <end position="21"/>
    </location>
</feature>
<keyword evidence="2" id="KW-0732">Signal</keyword>
<dbReference type="InterPro" id="IPR001791">
    <property type="entry name" value="Laminin_G"/>
</dbReference>
<dbReference type="RefSeq" id="WP_144332101.1">
    <property type="nucleotide sequence ID" value="NZ_VLPL01000002.1"/>
</dbReference>
<dbReference type="GO" id="GO:0004553">
    <property type="term" value="F:hydrolase activity, hydrolyzing O-glycosyl compounds"/>
    <property type="evidence" value="ECO:0007669"/>
    <property type="project" value="UniProtKB-ARBA"/>
</dbReference>
<gene>
    <name evidence="4" type="ORF">FO442_05235</name>
</gene>
<feature type="chain" id="PRO_5022246134" description="Laminin G domain-containing protein" evidence="2">
    <location>
        <begin position="22"/>
        <end position="4315"/>
    </location>
</feature>
<dbReference type="EMBL" id="VLPL01000002">
    <property type="protein sequence ID" value="TSJ46564.1"/>
    <property type="molecule type" value="Genomic_DNA"/>
</dbReference>
<dbReference type="Gene3D" id="2.60.120.200">
    <property type="match status" value="1"/>
</dbReference>
<evidence type="ECO:0000256" key="2">
    <source>
        <dbReference type="SAM" id="SignalP"/>
    </source>
</evidence>
<feature type="compositionally biased region" description="Polar residues" evidence="1">
    <location>
        <begin position="4080"/>
        <end position="4090"/>
    </location>
</feature>
<dbReference type="Gene3D" id="2.180.10.10">
    <property type="entry name" value="RHS repeat-associated core"/>
    <property type="match status" value="2"/>
</dbReference>
<feature type="region of interest" description="Disordered" evidence="1">
    <location>
        <begin position="4066"/>
        <end position="4090"/>
    </location>
</feature>
<dbReference type="CDD" id="cd00110">
    <property type="entry name" value="LamG"/>
    <property type="match status" value="1"/>
</dbReference>
<accession>A0A556N2Y9</accession>
<comment type="caution">
    <text evidence="4">The sequence shown here is derived from an EMBL/GenBank/DDBJ whole genome shotgun (WGS) entry which is preliminary data.</text>
</comment>
<protein>
    <recommendedName>
        <fullName evidence="3">Laminin G domain-containing protein</fullName>
    </recommendedName>
</protein>
<dbReference type="Proteomes" id="UP000316008">
    <property type="component" value="Unassembled WGS sequence"/>
</dbReference>
<reference evidence="4 5" key="1">
    <citation type="submission" date="2019-07" db="EMBL/GenBank/DDBJ databases">
        <authorList>
            <person name="Huq M.A."/>
        </authorList>
    </citation>
    <scope>NUCLEOTIDE SEQUENCE [LARGE SCALE GENOMIC DNA]</scope>
    <source>
        <strain evidence="4 5">MAH-3</strain>
    </source>
</reference>
<evidence type="ECO:0000313" key="4">
    <source>
        <dbReference type="EMBL" id="TSJ46564.1"/>
    </source>
</evidence>